<organism evidence="2 3">
    <name type="scientific">Vitis vinifera</name>
    <name type="common">Grape</name>
    <dbReference type="NCBI Taxonomy" id="29760"/>
    <lineage>
        <taxon>Eukaryota</taxon>
        <taxon>Viridiplantae</taxon>
        <taxon>Streptophyta</taxon>
        <taxon>Embryophyta</taxon>
        <taxon>Tracheophyta</taxon>
        <taxon>Spermatophyta</taxon>
        <taxon>Magnoliopsida</taxon>
        <taxon>eudicotyledons</taxon>
        <taxon>Gunneridae</taxon>
        <taxon>Pentapetalae</taxon>
        <taxon>rosids</taxon>
        <taxon>Vitales</taxon>
        <taxon>Vitaceae</taxon>
        <taxon>Viteae</taxon>
        <taxon>Vitis</taxon>
    </lineage>
</organism>
<evidence type="ECO:0000313" key="3">
    <source>
        <dbReference type="Proteomes" id="UP000288805"/>
    </source>
</evidence>
<proteinExistence type="predicted"/>
<dbReference type="Proteomes" id="UP000288805">
    <property type="component" value="Unassembled WGS sequence"/>
</dbReference>
<protein>
    <submittedName>
        <fullName evidence="2">Uncharacterized protein</fullName>
    </submittedName>
</protein>
<evidence type="ECO:0000313" key="2">
    <source>
        <dbReference type="EMBL" id="RVX07477.1"/>
    </source>
</evidence>
<comment type="caution">
    <text evidence="2">The sequence shown here is derived from an EMBL/GenBank/DDBJ whole genome shotgun (WGS) entry which is preliminary data.</text>
</comment>
<sequence length="77" mass="8693">MGERERESAREREGERARVTATTRRSARRAESEALRWNPRLSSLPWKIGREVPGSRSGEETRGLDMGSARAGQLRAL</sequence>
<accession>A0A438JEU1</accession>
<dbReference type="AlphaFoldDB" id="A0A438JEU1"/>
<reference evidence="2 3" key="1">
    <citation type="journal article" date="2018" name="PLoS Genet.">
        <title>Population sequencing reveals clonal diversity and ancestral inbreeding in the grapevine cultivar Chardonnay.</title>
        <authorList>
            <person name="Roach M.J."/>
            <person name="Johnson D.L."/>
            <person name="Bohlmann J."/>
            <person name="van Vuuren H.J."/>
            <person name="Jones S.J."/>
            <person name="Pretorius I.S."/>
            <person name="Schmidt S.A."/>
            <person name="Borneman A.R."/>
        </authorList>
    </citation>
    <scope>NUCLEOTIDE SEQUENCE [LARGE SCALE GENOMIC DNA]</scope>
    <source>
        <strain evidence="3">cv. Chardonnay</strain>
        <tissue evidence="2">Leaf</tissue>
    </source>
</reference>
<name>A0A438JEU1_VITVI</name>
<gene>
    <name evidence="2" type="ORF">CK203_025187</name>
</gene>
<evidence type="ECO:0000256" key="1">
    <source>
        <dbReference type="SAM" id="MobiDB-lite"/>
    </source>
</evidence>
<dbReference type="EMBL" id="QGNW01000045">
    <property type="protein sequence ID" value="RVX07477.1"/>
    <property type="molecule type" value="Genomic_DNA"/>
</dbReference>
<feature type="compositionally biased region" description="Basic and acidic residues" evidence="1">
    <location>
        <begin position="1"/>
        <end position="18"/>
    </location>
</feature>
<feature type="region of interest" description="Disordered" evidence="1">
    <location>
        <begin position="1"/>
        <end position="34"/>
    </location>
</feature>
<feature type="region of interest" description="Disordered" evidence="1">
    <location>
        <begin position="46"/>
        <end position="77"/>
    </location>
</feature>